<evidence type="ECO:0000259" key="2">
    <source>
        <dbReference type="PROSITE" id="PS51832"/>
    </source>
</evidence>
<dbReference type="PANTHER" id="PTHR45228:SF1">
    <property type="entry name" value="CYCLIC DI-GMP PHOSPHODIESTERASE TM_0186"/>
    <property type="match status" value="1"/>
</dbReference>
<comment type="caution">
    <text evidence="3">The sequence shown here is derived from an EMBL/GenBank/DDBJ whole genome shotgun (WGS) entry which is preliminary data.</text>
</comment>
<feature type="coiled-coil region" evidence="1">
    <location>
        <begin position="126"/>
        <end position="153"/>
    </location>
</feature>
<evidence type="ECO:0000256" key="1">
    <source>
        <dbReference type="SAM" id="Coils"/>
    </source>
</evidence>
<proteinExistence type="predicted"/>
<dbReference type="Pfam" id="PF13487">
    <property type="entry name" value="HD_5"/>
    <property type="match status" value="1"/>
</dbReference>
<gene>
    <name evidence="3" type="ORF">DKW60_10760</name>
</gene>
<feature type="domain" description="HD-GYP" evidence="2">
    <location>
        <begin position="147"/>
        <end position="344"/>
    </location>
</feature>
<organism evidence="3 4">
    <name type="scientific">Leucothrix pacifica</name>
    <dbReference type="NCBI Taxonomy" id="1247513"/>
    <lineage>
        <taxon>Bacteria</taxon>
        <taxon>Pseudomonadati</taxon>
        <taxon>Pseudomonadota</taxon>
        <taxon>Gammaproteobacteria</taxon>
        <taxon>Thiotrichales</taxon>
        <taxon>Thiotrichaceae</taxon>
        <taxon>Leucothrix</taxon>
    </lineage>
</organism>
<protein>
    <submittedName>
        <fullName evidence="3">Metal-dependent phosphohydrolase</fullName>
    </submittedName>
</protein>
<dbReference type="EMBL" id="QGKM01000027">
    <property type="protein sequence ID" value="PWQ97203.1"/>
    <property type="molecule type" value="Genomic_DNA"/>
</dbReference>
<evidence type="ECO:0000313" key="4">
    <source>
        <dbReference type="Proteomes" id="UP000245539"/>
    </source>
</evidence>
<dbReference type="InterPro" id="IPR003607">
    <property type="entry name" value="HD/PDEase_dom"/>
</dbReference>
<dbReference type="SMART" id="SM00471">
    <property type="entry name" value="HDc"/>
    <property type="match status" value="1"/>
</dbReference>
<dbReference type="SUPFAM" id="SSF109604">
    <property type="entry name" value="HD-domain/PDEase-like"/>
    <property type="match status" value="1"/>
</dbReference>
<keyword evidence="4" id="KW-1185">Reference proteome</keyword>
<dbReference type="PROSITE" id="PS51832">
    <property type="entry name" value="HD_GYP"/>
    <property type="match status" value="1"/>
</dbReference>
<sequence length="354" mass="40296">MSQILSSIFQSMSIAVFLREDRDNFKLLTKKPSWLNTFCDRNFEAGQTVKLGMLFPFLECFMYEAEDVWESKVNTPHRSGPWIEFTQHGEELPLEATAICQDTHSLLVIQDLGEEYYNEVVRLQSFREKSLNQEELQLEIDNKTQEIRSREEEIAMKLLTAAGHRDHETAAHVRRIGLYAEVMARALKWDDAIAADIRIAAPMHDIGKIGIPDSVLLKPGKLTEEEFEVMKRHAEIGADMLRGTNIPLLKMASEIALCHHERWDGSGYPRGLKGKEIPESARITTIVDVYDALIHKRVYKDASSEQSALKMMEKMVGKHFDPDLFKVFIANLPKMQSIKESVSEPARIPGSLAP</sequence>
<dbReference type="Gene3D" id="1.10.3210.10">
    <property type="entry name" value="Hypothetical protein af1432"/>
    <property type="match status" value="1"/>
</dbReference>
<accession>A0A317CIF7</accession>
<dbReference type="OrthoDB" id="9816273at2"/>
<dbReference type="Proteomes" id="UP000245539">
    <property type="component" value="Unassembled WGS sequence"/>
</dbReference>
<dbReference type="GO" id="GO:0008081">
    <property type="term" value="F:phosphoric diester hydrolase activity"/>
    <property type="evidence" value="ECO:0007669"/>
    <property type="project" value="UniProtKB-ARBA"/>
</dbReference>
<keyword evidence="1" id="KW-0175">Coiled coil</keyword>
<dbReference type="PANTHER" id="PTHR45228">
    <property type="entry name" value="CYCLIC DI-GMP PHOSPHODIESTERASE TM_0186-RELATED"/>
    <property type="match status" value="1"/>
</dbReference>
<reference evidence="3 4" key="1">
    <citation type="submission" date="2018-05" db="EMBL/GenBank/DDBJ databases">
        <title>Leucothrix arctica sp. nov., isolated from Arctic seawater.</title>
        <authorList>
            <person name="Choi A."/>
            <person name="Baek K."/>
        </authorList>
    </citation>
    <scope>NUCLEOTIDE SEQUENCE [LARGE SCALE GENOMIC DNA]</scope>
    <source>
        <strain evidence="3 4">JCM 18388</strain>
    </source>
</reference>
<evidence type="ECO:0000313" key="3">
    <source>
        <dbReference type="EMBL" id="PWQ97203.1"/>
    </source>
</evidence>
<dbReference type="CDD" id="cd00077">
    <property type="entry name" value="HDc"/>
    <property type="match status" value="1"/>
</dbReference>
<dbReference type="AlphaFoldDB" id="A0A317CIF7"/>
<keyword evidence="3" id="KW-0378">Hydrolase</keyword>
<dbReference type="InterPro" id="IPR052020">
    <property type="entry name" value="Cyclic_di-GMP/3'3'-cGAMP_PDE"/>
</dbReference>
<name>A0A317CIF7_9GAMM</name>
<dbReference type="InterPro" id="IPR037522">
    <property type="entry name" value="HD_GYP_dom"/>
</dbReference>